<sequence>MYAGRTSLLKIPSTKDEQTKRTLCKLVLQVVLSYIFTEERNKTDFGRFTLRLCPAIIHPY</sequence>
<organism evidence="1 2">
    <name type="scientific">Schizosaccharomyces osmophilus</name>
    <dbReference type="NCBI Taxonomy" id="2545709"/>
    <lineage>
        <taxon>Eukaryota</taxon>
        <taxon>Fungi</taxon>
        <taxon>Dikarya</taxon>
        <taxon>Ascomycota</taxon>
        <taxon>Taphrinomycotina</taxon>
        <taxon>Schizosaccharomycetes</taxon>
        <taxon>Schizosaccharomycetales</taxon>
        <taxon>Schizosaccharomycetaceae</taxon>
        <taxon>Schizosaccharomyces</taxon>
    </lineage>
</organism>
<evidence type="ECO:0000313" key="2">
    <source>
        <dbReference type="Proteomes" id="UP001212411"/>
    </source>
</evidence>
<dbReference type="Proteomes" id="UP001212411">
    <property type="component" value="Chromosome 2"/>
</dbReference>
<dbReference type="GeneID" id="80876100"/>
<evidence type="ECO:0000313" key="1">
    <source>
        <dbReference type="EMBL" id="WBW74256.1"/>
    </source>
</evidence>
<reference evidence="1 2" key="1">
    <citation type="journal article" date="2023" name="G3 (Bethesda)">
        <title>A high-quality reference genome for the fission yeast Schizosaccharomyces osmophilus.</title>
        <authorList>
            <person name="Jia G.S."/>
            <person name="Zhang W.C."/>
            <person name="Liang Y."/>
            <person name="Liu X.H."/>
            <person name="Rhind N."/>
            <person name="Pidoux A."/>
            <person name="Brysch-Herzberg M."/>
            <person name="Du L.L."/>
        </authorList>
    </citation>
    <scope>NUCLEOTIDE SEQUENCE [LARGE SCALE GENOMIC DNA]</scope>
    <source>
        <strain evidence="1 2">CBS 15793</strain>
    </source>
</reference>
<accession>A0AAE9WFD5</accession>
<dbReference type="RefSeq" id="XP_056038499.1">
    <property type="nucleotide sequence ID" value="XM_056181411.1"/>
</dbReference>
<name>A0AAE9WFD5_9SCHI</name>
<gene>
    <name evidence="1" type="ORF">SOMG_02620</name>
</gene>
<dbReference type="AlphaFoldDB" id="A0AAE9WFD5"/>
<proteinExistence type="predicted"/>
<dbReference type="EMBL" id="CP115612">
    <property type="protein sequence ID" value="WBW74256.1"/>
    <property type="molecule type" value="Genomic_DNA"/>
</dbReference>
<keyword evidence="2" id="KW-1185">Reference proteome</keyword>
<protein>
    <submittedName>
        <fullName evidence="1">Uncharacterized protein</fullName>
    </submittedName>
</protein>
<dbReference type="KEGG" id="som:SOMG_02620"/>